<comment type="similarity">
    <text evidence="1 3">Belongs to the short-chain dehydrogenases/reductases (SDR) family.</text>
</comment>
<sequence length="272" mass="28961">MNNYVFEGRTAVLTGAASGIGAALAVELARQGSDLALIDRDASGLARTEENISRLASTRRISTHVIDLSDHSDFISLSTEIAKQHSRIGLLINNAGVALGGRVEQISMDDFDWLTSINLRAPVALTKAFLPYLRETPGAHITNVSSLFGLVGPAGQAAYSASKFGLRGFTLSLQAELIPQGIGVTVVHPGGIATNIANSARVPQDAEDAVKSIARMNALLTFSADRAARQIVSAIHKRRERLVITRGAIVADILARTFPARHRGMISRAMTD</sequence>
<dbReference type="InterPro" id="IPR020904">
    <property type="entry name" value="Sc_DH/Rdtase_CS"/>
</dbReference>
<dbReference type="SUPFAM" id="SSF51735">
    <property type="entry name" value="NAD(P)-binding Rossmann-fold domains"/>
    <property type="match status" value="1"/>
</dbReference>
<accession>A0A558GNM0</accession>
<organism evidence="5 6">
    <name type="scientific">Paenarthrobacter nitroguajacolicus</name>
    <name type="common">Arthrobacter nitroguajacolicus</name>
    <dbReference type="NCBI Taxonomy" id="211146"/>
    <lineage>
        <taxon>Bacteria</taxon>
        <taxon>Bacillati</taxon>
        <taxon>Actinomycetota</taxon>
        <taxon>Actinomycetes</taxon>
        <taxon>Micrococcales</taxon>
        <taxon>Micrococcaceae</taxon>
        <taxon>Paenarthrobacter</taxon>
    </lineage>
</organism>
<dbReference type="OrthoDB" id="4523082at2"/>
<feature type="domain" description="Ketoreductase" evidence="4">
    <location>
        <begin position="9"/>
        <end position="195"/>
    </location>
</feature>
<protein>
    <submittedName>
        <fullName evidence="5">SDR family NAD(P)-dependent oxidoreductase</fullName>
    </submittedName>
</protein>
<dbReference type="PROSITE" id="PS00061">
    <property type="entry name" value="ADH_SHORT"/>
    <property type="match status" value="1"/>
</dbReference>
<dbReference type="GO" id="GO:0016020">
    <property type="term" value="C:membrane"/>
    <property type="evidence" value="ECO:0007669"/>
    <property type="project" value="TreeGrafter"/>
</dbReference>
<dbReference type="EMBL" id="VNFK01000024">
    <property type="protein sequence ID" value="TVU58472.1"/>
    <property type="molecule type" value="Genomic_DNA"/>
</dbReference>
<dbReference type="InterPro" id="IPR002347">
    <property type="entry name" value="SDR_fam"/>
</dbReference>
<reference evidence="5 6" key="1">
    <citation type="submission" date="2019-07" db="EMBL/GenBank/DDBJ databases">
        <title>Diversity of Bacteria from Kongsfjorden, Arctic.</title>
        <authorList>
            <person name="Yu Y."/>
        </authorList>
    </citation>
    <scope>NUCLEOTIDE SEQUENCE [LARGE SCALE GENOMIC DNA]</scope>
    <source>
        <strain evidence="5 6">SM1928</strain>
    </source>
</reference>
<evidence type="ECO:0000256" key="1">
    <source>
        <dbReference type="ARBA" id="ARBA00006484"/>
    </source>
</evidence>
<dbReference type="PRINTS" id="PR00080">
    <property type="entry name" value="SDRFAMILY"/>
</dbReference>
<dbReference type="Gene3D" id="3.40.50.720">
    <property type="entry name" value="NAD(P)-binding Rossmann-like Domain"/>
    <property type="match status" value="1"/>
</dbReference>
<dbReference type="PRINTS" id="PR00081">
    <property type="entry name" value="GDHRDH"/>
</dbReference>
<keyword evidence="2" id="KW-0560">Oxidoreductase</keyword>
<evidence type="ECO:0000259" key="4">
    <source>
        <dbReference type="SMART" id="SM00822"/>
    </source>
</evidence>
<dbReference type="Pfam" id="PF00106">
    <property type="entry name" value="adh_short"/>
    <property type="match status" value="1"/>
</dbReference>
<evidence type="ECO:0000313" key="6">
    <source>
        <dbReference type="Proteomes" id="UP000316500"/>
    </source>
</evidence>
<evidence type="ECO:0000256" key="3">
    <source>
        <dbReference type="RuleBase" id="RU000363"/>
    </source>
</evidence>
<proteinExistence type="inferred from homology"/>
<gene>
    <name evidence="5" type="ORF">FQP90_21230</name>
</gene>
<evidence type="ECO:0000256" key="2">
    <source>
        <dbReference type="ARBA" id="ARBA00023002"/>
    </source>
</evidence>
<dbReference type="Proteomes" id="UP000316500">
    <property type="component" value="Unassembled WGS sequence"/>
</dbReference>
<comment type="caution">
    <text evidence="5">The sequence shown here is derived from an EMBL/GenBank/DDBJ whole genome shotgun (WGS) entry which is preliminary data.</text>
</comment>
<name>A0A558GNM0_PAENT</name>
<dbReference type="InterPro" id="IPR036291">
    <property type="entry name" value="NAD(P)-bd_dom_sf"/>
</dbReference>
<dbReference type="CDD" id="cd05233">
    <property type="entry name" value="SDR_c"/>
    <property type="match status" value="1"/>
</dbReference>
<dbReference type="AlphaFoldDB" id="A0A558GNM0"/>
<dbReference type="RefSeq" id="WP_144653051.1">
    <property type="nucleotide sequence ID" value="NZ_VNFK01000024.1"/>
</dbReference>
<evidence type="ECO:0000313" key="5">
    <source>
        <dbReference type="EMBL" id="TVU58472.1"/>
    </source>
</evidence>
<dbReference type="InterPro" id="IPR057326">
    <property type="entry name" value="KR_dom"/>
</dbReference>
<dbReference type="PANTHER" id="PTHR44196">
    <property type="entry name" value="DEHYDROGENASE/REDUCTASE SDR FAMILY MEMBER 7B"/>
    <property type="match status" value="1"/>
</dbReference>
<dbReference type="PANTHER" id="PTHR44196:SF1">
    <property type="entry name" value="DEHYDROGENASE_REDUCTASE SDR FAMILY MEMBER 7B"/>
    <property type="match status" value="1"/>
</dbReference>
<dbReference type="SMART" id="SM00822">
    <property type="entry name" value="PKS_KR"/>
    <property type="match status" value="1"/>
</dbReference>
<dbReference type="GO" id="GO:0016491">
    <property type="term" value="F:oxidoreductase activity"/>
    <property type="evidence" value="ECO:0007669"/>
    <property type="project" value="UniProtKB-KW"/>
</dbReference>